<dbReference type="InterPro" id="IPR013083">
    <property type="entry name" value="Znf_RING/FYVE/PHD"/>
</dbReference>
<dbReference type="STRING" id="81824.A9VBT4"/>
<keyword evidence="15 18" id="KW-0234">DNA repair</keyword>
<dbReference type="InterPro" id="IPR038959">
    <property type="entry name" value="Prp19"/>
</dbReference>
<dbReference type="Proteomes" id="UP000001357">
    <property type="component" value="Unassembled WGS sequence"/>
</dbReference>
<keyword evidence="7 17" id="KW-0853">WD repeat</keyword>
<dbReference type="InterPro" id="IPR015943">
    <property type="entry name" value="WD40/YVTN_repeat-like_dom_sf"/>
</dbReference>
<evidence type="ECO:0000256" key="17">
    <source>
        <dbReference type="PROSITE-ProRule" id="PRU00221"/>
    </source>
</evidence>
<evidence type="ECO:0000256" key="7">
    <source>
        <dbReference type="ARBA" id="ARBA00022574"/>
    </source>
</evidence>
<dbReference type="InterPro" id="IPR003613">
    <property type="entry name" value="Ubox_domain"/>
</dbReference>
<dbReference type="SUPFAM" id="SSF57850">
    <property type="entry name" value="RING/U-box"/>
    <property type="match status" value="1"/>
</dbReference>
<dbReference type="CDD" id="cd16656">
    <property type="entry name" value="RING-Ubox_PRP19"/>
    <property type="match status" value="1"/>
</dbReference>
<accession>A9VBT4</accession>
<dbReference type="GO" id="GO:0061630">
    <property type="term" value="F:ubiquitin protein ligase activity"/>
    <property type="evidence" value="ECO:0007669"/>
    <property type="project" value="UniProtKB-UniRule"/>
</dbReference>
<dbReference type="InterPro" id="IPR001680">
    <property type="entry name" value="WD40_rpt"/>
</dbReference>
<dbReference type="GeneID" id="5895431"/>
<keyword evidence="12 18" id="KW-0227">DNA damage</keyword>
<evidence type="ECO:0000256" key="4">
    <source>
        <dbReference type="ARBA" id="ARBA00006388"/>
    </source>
</evidence>
<feature type="domain" description="U-box" evidence="20">
    <location>
        <begin position="1"/>
        <end position="76"/>
    </location>
</feature>
<evidence type="ECO:0000256" key="2">
    <source>
        <dbReference type="ARBA" id="ARBA00004123"/>
    </source>
</evidence>
<keyword evidence="13 18" id="KW-0833">Ubl conjugation pathway</keyword>
<dbReference type="PANTHER" id="PTHR43995:SF1">
    <property type="entry name" value="PRE-MRNA-PROCESSING FACTOR 19"/>
    <property type="match status" value="1"/>
</dbReference>
<feature type="region of interest" description="Disordered" evidence="19">
    <location>
        <begin position="181"/>
        <end position="202"/>
    </location>
</feature>
<dbReference type="eggNOG" id="KOG0289">
    <property type="taxonomic scope" value="Eukaryota"/>
</dbReference>
<comment type="catalytic activity">
    <reaction evidence="1 18">
        <text>S-ubiquitinyl-[E2 ubiquitin-conjugating enzyme]-L-cysteine + [acceptor protein]-L-lysine = [E2 ubiquitin-conjugating enzyme]-L-cysteine + N(6)-ubiquitinyl-[acceptor protein]-L-lysine.</text>
        <dbReference type="EC" id="2.3.2.27"/>
    </reaction>
</comment>
<dbReference type="PROSITE" id="PS00678">
    <property type="entry name" value="WD_REPEATS_1"/>
    <property type="match status" value="1"/>
</dbReference>
<evidence type="ECO:0000256" key="14">
    <source>
        <dbReference type="ARBA" id="ARBA00023187"/>
    </source>
</evidence>
<dbReference type="FunFam" id="3.30.40.10:FF:000027">
    <property type="entry name" value="Pre-mRNA-processing factor 19, putative"/>
    <property type="match status" value="1"/>
</dbReference>
<dbReference type="InterPro" id="IPR019775">
    <property type="entry name" value="WD40_repeat_CS"/>
</dbReference>
<evidence type="ECO:0000256" key="18">
    <source>
        <dbReference type="RuleBase" id="RU367101"/>
    </source>
</evidence>
<dbReference type="SUPFAM" id="SSF50978">
    <property type="entry name" value="WD40 repeat-like"/>
    <property type="match status" value="1"/>
</dbReference>
<protein>
    <recommendedName>
        <fullName evidence="6 18">Pre-mRNA-processing factor 19</fullName>
        <ecNumber evidence="5 18">2.3.2.27</ecNumber>
    </recommendedName>
</protein>
<dbReference type="Gene3D" id="2.130.10.10">
    <property type="entry name" value="YVTN repeat-like/Quinoprotein amine dehydrogenase"/>
    <property type="match status" value="1"/>
</dbReference>
<evidence type="ECO:0000256" key="13">
    <source>
        <dbReference type="ARBA" id="ARBA00022786"/>
    </source>
</evidence>
<dbReference type="EC" id="2.3.2.27" evidence="5 18"/>
<dbReference type="EMBL" id="CH991578">
    <property type="protein sequence ID" value="EDQ84987.1"/>
    <property type="molecule type" value="Genomic_DNA"/>
</dbReference>
<comment type="similarity">
    <text evidence="4 18">Belongs to the WD repeat PRP19 family.</text>
</comment>
<comment type="subunit">
    <text evidence="18">Homotetramer.</text>
</comment>
<dbReference type="InterPro" id="IPR055340">
    <property type="entry name" value="RING-Ubox_PRP19"/>
</dbReference>
<dbReference type="InterPro" id="IPR013915">
    <property type="entry name" value="Prp19_cc"/>
</dbReference>
<dbReference type="GO" id="GO:0000974">
    <property type="term" value="C:Prp19 complex"/>
    <property type="evidence" value="ECO:0000318"/>
    <property type="project" value="GO_Central"/>
</dbReference>
<feature type="region of interest" description="Disordered" evidence="19">
    <location>
        <begin position="135"/>
        <end position="165"/>
    </location>
</feature>
<gene>
    <name evidence="21" type="ORF">MONBRDRAFT_34443</name>
</gene>
<evidence type="ECO:0000313" key="22">
    <source>
        <dbReference type="Proteomes" id="UP000001357"/>
    </source>
</evidence>
<dbReference type="OMA" id="SLDQHWA"/>
<dbReference type="Pfam" id="PF04564">
    <property type="entry name" value="U-box"/>
    <property type="match status" value="1"/>
</dbReference>
<evidence type="ECO:0000256" key="8">
    <source>
        <dbReference type="ARBA" id="ARBA00022664"/>
    </source>
</evidence>
<evidence type="ECO:0000259" key="20">
    <source>
        <dbReference type="PROSITE" id="PS51698"/>
    </source>
</evidence>
<evidence type="ECO:0000256" key="10">
    <source>
        <dbReference type="ARBA" id="ARBA00022728"/>
    </source>
</evidence>
<comment type="subcellular location">
    <subcellularLocation>
        <location evidence="2 18">Nucleus</location>
    </subcellularLocation>
</comment>
<dbReference type="SMART" id="SM00504">
    <property type="entry name" value="Ubox"/>
    <property type="match status" value="1"/>
</dbReference>
<dbReference type="GO" id="GO:0000398">
    <property type="term" value="P:mRNA splicing, via spliceosome"/>
    <property type="evidence" value="ECO:0000318"/>
    <property type="project" value="GO_Central"/>
</dbReference>
<evidence type="ECO:0000256" key="15">
    <source>
        <dbReference type="ARBA" id="ARBA00023204"/>
    </source>
</evidence>
<dbReference type="Pfam" id="PF24814">
    <property type="entry name" value="WD40_Prp19"/>
    <property type="match status" value="1"/>
</dbReference>
<evidence type="ECO:0000256" key="5">
    <source>
        <dbReference type="ARBA" id="ARBA00012483"/>
    </source>
</evidence>
<dbReference type="GO" id="GO:0004842">
    <property type="term" value="F:ubiquitin-protein transferase activity"/>
    <property type="evidence" value="ECO:0000318"/>
    <property type="project" value="GO_Central"/>
</dbReference>
<dbReference type="PANTHER" id="PTHR43995">
    <property type="entry name" value="PRE-MRNA-PROCESSING FACTOR 19"/>
    <property type="match status" value="1"/>
</dbReference>
<feature type="repeat" description="WD" evidence="17">
    <location>
        <begin position="297"/>
        <end position="338"/>
    </location>
</feature>
<keyword evidence="22" id="KW-1185">Reference proteome</keyword>
<keyword evidence="8 18" id="KW-0507">mRNA processing</keyword>
<evidence type="ECO:0000256" key="11">
    <source>
        <dbReference type="ARBA" id="ARBA00022737"/>
    </source>
</evidence>
<dbReference type="PROSITE" id="PS50082">
    <property type="entry name" value="WD_REPEATS_2"/>
    <property type="match status" value="5"/>
</dbReference>
<evidence type="ECO:0000313" key="21">
    <source>
        <dbReference type="EMBL" id="EDQ84987.1"/>
    </source>
</evidence>
<comment type="pathway">
    <text evidence="3 18">Protein modification; protein ubiquitination.</text>
</comment>
<evidence type="ECO:0000256" key="9">
    <source>
        <dbReference type="ARBA" id="ARBA00022679"/>
    </source>
</evidence>
<evidence type="ECO:0000256" key="16">
    <source>
        <dbReference type="ARBA" id="ARBA00023242"/>
    </source>
</evidence>
<feature type="repeat" description="WD" evidence="17">
    <location>
        <begin position="213"/>
        <end position="254"/>
    </location>
</feature>
<dbReference type="SMART" id="SM00320">
    <property type="entry name" value="WD40"/>
    <property type="match status" value="7"/>
</dbReference>
<dbReference type="InParanoid" id="A9VBT4"/>
<proteinExistence type="inferred from homology"/>
<feature type="repeat" description="WD" evidence="17">
    <location>
        <begin position="255"/>
        <end position="296"/>
    </location>
</feature>
<dbReference type="GO" id="GO:0006281">
    <property type="term" value="P:DNA repair"/>
    <property type="evidence" value="ECO:0007669"/>
    <property type="project" value="UniProtKB-KW"/>
</dbReference>
<evidence type="ECO:0000256" key="1">
    <source>
        <dbReference type="ARBA" id="ARBA00000900"/>
    </source>
</evidence>
<feature type="repeat" description="WD" evidence="17">
    <location>
        <begin position="340"/>
        <end position="381"/>
    </location>
</feature>
<dbReference type="InterPro" id="IPR036322">
    <property type="entry name" value="WD40_repeat_dom_sf"/>
</dbReference>
<keyword evidence="9 18" id="KW-0808">Transferase</keyword>
<dbReference type="RefSeq" id="XP_001750157.1">
    <property type="nucleotide sequence ID" value="XM_001750105.1"/>
</dbReference>
<organism evidence="21 22">
    <name type="scientific">Monosiga brevicollis</name>
    <name type="common">Choanoflagellate</name>
    <dbReference type="NCBI Taxonomy" id="81824"/>
    <lineage>
        <taxon>Eukaryota</taxon>
        <taxon>Choanoflagellata</taxon>
        <taxon>Craspedida</taxon>
        <taxon>Salpingoecidae</taxon>
        <taxon>Monosiga</taxon>
    </lineage>
</organism>
<dbReference type="Gene3D" id="3.30.40.10">
    <property type="entry name" value="Zinc/RING finger domain, C3HC4 (zinc finger)"/>
    <property type="match status" value="1"/>
</dbReference>
<sequence>MALRCAITGDVPKVAVISPKSGAVFEKTVIEKHVASAGTDPINDEPLDVSELIQIQAPEFNVPRAPAATSLPSLLKTFQDEWDAAMLETFELKRENHKLTQELTQSLYQHDAATRVIARLIKERDQARQALESLQASGVAPANNAAPAAQSEAMDASSDESASGLSPEVVARIDQTFAQLSQARRKREKNPEGLATPEQIGTYKQQEVIKGVHSSRSGNIHSLSYRASDNMLLTSSSDKTAALYNLESKEVVAHYKGHGKKVLDARLHPTADVAVTGSADNHVKIWTASTGENVATLEMHSQAVNNVNIHPEGQLVVSCSDDGSWAVSDIATQSNITLVNDAKAKSIKALRVHPDGAILGAGNESSTVGIWDIRTAKCEASFEGHGGAVTSLAFSENGYHMATGGIDSTVRFWDLRKLNAFHTLEFDAGHEVNSVAFDHSGQYCAVGGSDVRVYMVKKWSELVKLEEHKKAVAGVAWAPNAQSIFSAGADSVIMQHGF</sequence>
<feature type="compositionally biased region" description="Low complexity" evidence="19">
    <location>
        <begin position="140"/>
        <end position="163"/>
    </location>
</feature>
<dbReference type="GO" id="GO:0071006">
    <property type="term" value="C:U2-type catalytic step 1 spliceosome"/>
    <property type="evidence" value="ECO:0000318"/>
    <property type="project" value="GO_Central"/>
</dbReference>
<evidence type="ECO:0000256" key="3">
    <source>
        <dbReference type="ARBA" id="ARBA00004906"/>
    </source>
</evidence>
<dbReference type="UniPathway" id="UPA00143"/>
<keyword evidence="11" id="KW-0677">Repeat</keyword>
<dbReference type="KEGG" id="mbr:MONBRDRAFT_34443"/>
<dbReference type="PROSITE" id="PS50294">
    <property type="entry name" value="WD_REPEATS_REGION"/>
    <property type="match status" value="2"/>
</dbReference>
<dbReference type="FunCoup" id="A9VBT4">
    <property type="interactions" value="1485"/>
</dbReference>
<keyword evidence="14 18" id="KW-0508">mRNA splicing</keyword>
<evidence type="ECO:0000256" key="6">
    <source>
        <dbReference type="ARBA" id="ARBA00015618"/>
    </source>
</evidence>
<comment type="function">
    <text evidence="18">Ubiquitin-protein ligase which is mainly involved pre-mRNA splicing and DNA repair. Required for pre-mRNA splicing as component of the spliceosome.</text>
</comment>
<dbReference type="PROSITE" id="PS51698">
    <property type="entry name" value="U_BOX"/>
    <property type="match status" value="1"/>
</dbReference>
<dbReference type="GO" id="GO:0070534">
    <property type="term" value="P:protein K63-linked ubiquitination"/>
    <property type="evidence" value="ECO:0007669"/>
    <property type="project" value="UniProtKB-UniRule"/>
</dbReference>
<dbReference type="AlphaFoldDB" id="A9VBT4"/>
<dbReference type="CDD" id="cd00200">
    <property type="entry name" value="WD40"/>
    <property type="match status" value="1"/>
</dbReference>
<evidence type="ECO:0000256" key="19">
    <source>
        <dbReference type="SAM" id="MobiDB-lite"/>
    </source>
</evidence>
<keyword evidence="10 18" id="KW-0747">Spliceosome</keyword>
<keyword evidence="16 18" id="KW-0539">Nucleus</keyword>
<dbReference type="GO" id="GO:0005737">
    <property type="term" value="C:cytoplasm"/>
    <property type="evidence" value="ECO:0000318"/>
    <property type="project" value="GO_Central"/>
</dbReference>
<evidence type="ECO:0000256" key="12">
    <source>
        <dbReference type="ARBA" id="ARBA00022763"/>
    </source>
</evidence>
<reference evidence="21 22" key="1">
    <citation type="journal article" date="2008" name="Nature">
        <title>The genome of the choanoflagellate Monosiga brevicollis and the origin of metazoans.</title>
        <authorList>
            <consortium name="JGI Sequencing"/>
            <person name="King N."/>
            <person name="Westbrook M.J."/>
            <person name="Young S.L."/>
            <person name="Kuo A."/>
            <person name="Abedin M."/>
            <person name="Chapman J."/>
            <person name="Fairclough S."/>
            <person name="Hellsten U."/>
            <person name="Isogai Y."/>
            <person name="Letunic I."/>
            <person name="Marr M."/>
            <person name="Pincus D."/>
            <person name="Putnam N."/>
            <person name="Rokas A."/>
            <person name="Wright K.J."/>
            <person name="Zuzow R."/>
            <person name="Dirks W."/>
            <person name="Good M."/>
            <person name="Goodstein D."/>
            <person name="Lemons D."/>
            <person name="Li W."/>
            <person name="Lyons J.B."/>
            <person name="Morris A."/>
            <person name="Nichols S."/>
            <person name="Richter D.J."/>
            <person name="Salamov A."/>
            <person name="Bork P."/>
            <person name="Lim W.A."/>
            <person name="Manning G."/>
            <person name="Miller W.T."/>
            <person name="McGinnis W."/>
            <person name="Shapiro H."/>
            <person name="Tjian R."/>
            <person name="Grigoriev I.V."/>
            <person name="Rokhsar D."/>
        </authorList>
    </citation>
    <scope>NUCLEOTIDE SEQUENCE [LARGE SCALE GENOMIC DNA]</scope>
    <source>
        <strain evidence="22">MX1 / ATCC 50154</strain>
    </source>
</reference>
<dbReference type="Pfam" id="PF08606">
    <property type="entry name" value="Prp19"/>
    <property type="match status" value="1"/>
</dbReference>
<feature type="repeat" description="WD" evidence="17">
    <location>
        <begin position="382"/>
        <end position="423"/>
    </location>
</feature>
<name>A9VBT4_MONBE</name>